<evidence type="ECO:0000313" key="1">
    <source>
        <dbReference type="EMBL" id="GGX35760.1"/>
    </source>
</evidence>
<evidence type="ECO:0000313" key="2">
    <source>
        <dbReference type="Proteomes" id="UP000601108"/>
    </source>
</evidence>
<comment type="caution">
    <text evidence="1">The sequence shown here is derived from an EMBL/GenBank/DDBJ whole genome shotgun (WGS) entry which is preliminary data.</text>
</comment>
<gene>
    <name evidence="1" type="ORF">GCM10007384_39650</name>
</gene>
<dbReference type="EMBL" id="BMWS01000069">
    <property type="protein sequence ID" value="GGX35760.1"/>
    <property type="molecule type" value="Genomic_DNA"/>
</dbReference>
<dbReference type="AlphaFoldDB" id="A0A918JZ18"/>
<accession>A0A918JZ18</accession>
<reference evidence="1 2" key="1">
    <citation type="journal article" date="2014" name="Int. J. Syst. Evol. Microbiol.">
        <title>Complete genome sequence of Corynebacterium casei LMG S-19264T (=DSM 44701T), isolated from a smear-ripened cheese.</title>
        <authorList>
            <consortium name="US DOE Joint Genome Institute (JGI-PGF)"/>
            <person name="Walter F."/>
            <person name="Albersmeier A."/>
            <person name="Kalinowski J."/>
            <person name="Ruckert C."/>
        </authorList>
    </citation>
    <scope>NUCLEOTIDE SEQUENCE [LARGE SCALE GENOMIC DNA]</scope>
    <source>
        <strain evidence="1 2">KCTC 12285</strain>
    </source>
</reference>
<dbReference type="RefSeq" id="WP_027414035.1">
    <property type="nucleotide sequence ID" value="NZ_BMWS01000069.1"/>
</dbReference>
<protein>
    <submittedName>
        <fullName evidence="1">Uncharacterized protein</fullName>
    </submittedName>
</protein>
<proteinExistence type="predicted"/>
<sequence>MIEFLKQGKKLNNIHMGMSVEDVYNKLGEPDEIVGDDNNGYLHYKEFRYGYNVSRSICEMSIEFNYLENKYKFKGLENEQYGEIFYESFTISSKTKIHKFLRFLNYLKLSWEADSSGDKENFTIKLKPGPFIVFDLQDGTPFRISVMDGYQ</sequence>
<organism evidence="1 2">
    <name type="scientific">Aquimarina muelleri</name>
    <dbReference type="NCBI Taxonomy" id="279356"/>
    <lineage>
        <taxon>Bacteria</taxon>
        <taxon>Pseudomonadati</taxon>
        <taxon>Bacteroidota</taxon>
        <taxon>Flavobacteriia</taxon>
        <taxon>Flavobacteriales</taxon>
        <taxon>Flavobacteriaceae</taxon>
        <taxon>Aquimarina</taxon>
    </lineage>
</organism>
<name>A0A918JZ18_9FLAO</name>
<keyword evidence="2" id="KW-1185">Reference proteome</keyword>
<dbReference type="Proteomes" id="UP000601108">
    <property type="component" value="Unassembled WGS sequence"/>
</dbReference>